<sequence>MKTIRTGKFRVRVGAFGKLILQIQEEHSWLGRHLVTETTKVYRDAIVEDLTEFKIEVVK</sequence>
<dbReference type="AlphaFoldDB" id="A0A6M3JMM5"/>
<proteinExistence type="predicted"/>
<accession>A0A6M3JMM5</accession>
<organism evidence="1">
    <name type="scientific">viral metagenome</name>
    <dbReference type="NCBI Taxonomy" id="1070528"/>
    <lineage>
        <taxon>unclassified sequences</taxon>
        <taxon>metagenomes</taxon>
        <taxon>organismal metagenomes</taxon>
    </lineage>
</organism>
<dbReference type="EMBL" id="MT141846">
    <property type="protein sequence ID" value="QJA71100.1"/>
    <property type="molecule type" value="Genomic_DNA"/>
</dbReference>
<gene>
    <name evidence="1" type="ORF">MM415A03376_0012</name>
</gene>
<name>A0A6M3JMM5_9ZZZZ</name>
<evidence type="ECO:0000313" key="1">
    <source>
        <dbReference type="EMBL" id="QJA71100.1"/>
    </source>
</evidence>
<reference evidence="1" key="1">
    <citation type="submission" date="2020-03" db="EMBL/GenBank/DDBJ databases">
        <title>The deep terrestrial virosphere.</title>
        <authorList>
            <person name="Holmfeldt K."/>
            <person name="Nilsson E."/>
            <person name="Simone D."/>
            <person name="Lopez-Fernandez M."/>
            <person name="Wu X."/>
            <person name="de Brujin I."/>
            <person name="Lundin D."/>
            <person name="Andersson A."/>
            <person name="Bertilsson S."/>
            <person name="Dopson M."/>
        </authorList>
    </citation>
    <scope>NUCLEOTIDE SEQUENCE</scope>
    <source>
        <strain evidence="1">MM415A03376</strain>
    </source>
</reference>
<protein>
    <submittedName>
        <fullName evidence="1">Uncharacterized protein</fullName>
    </submittedName>
</protein>